<protein>
    <submittedName>
        <fullName evidence="2">MarR family transcriptional regulator</fullName>
    </submittedName>
</protein>
<dbReference type="GO" id="GO:0006950">
    <property type="term" value="P:response to stress"/>
    <property type="evidence" value="ECO:0007669"/>
    <property type="project" value="TreeGrafter"/>
</dbReference>
<dbReference type="PANTHER" id="PTHR33164">
    <property type="entry name" value="TRANSCRIPTIONAL REGULATOR, MARR FAMILY"/>
    <property type="match status" value="1"/>
</dbReference>
<dbReference type="PANTHER" id="PTHR33164:SF43">
    <property type="entry name" value="HTH-TYPE TRANSCRIPTIONAL REPRESSOR YETL"/>
    <property type="match status" value="1"/>
</dbReference>
<dbReference type="Gene3D" id="1.10.10.10">
    <property type="entry name" value="Winged helix-like DNA-binding domain superfamily/Winged helix DNA-binding domain"/>
    <property type="match status" value="1"/>
</dbReference>
<dbReference type="RefSeq" id="WP_129886325.1">
    <property type="nucleotide sequence ID" value="NZ_CP035758.1"/>
</dbReference>
<feature type="domain" description="HTH marR-type" evidence="1">
    <location>
        <begin position="1"/>
        <end position="134"/>
    </location>
</feature>
<dbReference type="OrthoDB" id="164461at2"/>
<dbReference type="AlphaFoldDB" id="A0A4P6JKM3"/>
<dbReference type="KEGG" id="kbs:EPA93_06790"/>
<keyword evidence="3" id="KW-1185">Reference proteome</keyword>
<reference evidence="2 3" key="1">
    <citation type="submission" date="2019-01" db="EMBL/GenBank/DDBJ databases">
        <title>Ktedonosporobacter rubrisoli SCAWS-G2.</title>
        <authorList>
            <person name="Huang Y."/>
            <person name="Yan B."/>
        </authorList>
    </citation>
    <scope>NUCLEOTIDE SEQUENCE [LARGE SCALE GENOMIC DNA]</scope>
    <source>
        <strain evidence="2 3">SCAWS-G2</strain>
    </source>
</reference>
<dbReference type="SUPFAM" id="SSF46785">
    <property type="entry name" value="Winged helix' DNA-binding domain"/>
    <property type="match status" value="1"/>
</dbReference>
<proteinExistence type="predicted"/>
<name>A0A4P6JKM3_KTERU</name>
<evidence type="ECO:0000313" key="2">
    <source>
        <dbReference type="EMBL" id="QBD75728.1"/>
    </source>
</evidence>
<dbReference type="Proteomes" id="UP000290365">
    <property type="component" value="Chromosome"/>
</dbReference>
<dbReference type="EMBL" id="CP035758">
    <property type="protein sequence ID" value="QBD75728.1"/>
    <property type="molecule type" value="Genomic_DNA"/>
</dbReference>
<accession>A0A4P6JKM3</accession>
<dbReference type="InterPro" id="IPR036390">
    <property type="entry name" value="WH_DNA-bd_sf"/>
</dbReference>
<organism evidence="2 3">
    <name type="scientific">Ktedonosporobacter rubrisoli</name>
    <dbReference type="NCBI Taxonomy" id="2509675"/>
    <lineage>
        <taxon>Bacteria</taxon>
        <taxon>Bacillati</taxon>
        <taxon>Chloroflexota</taxon>
        <taxon>Ktedonobacteria</taxon>
        <taxon>Ktedonobacterales</taxon>
        <taxon>Ktedonosporobacteraceae</taxon>
        <taxon>Ktedonosporobacter</taxon>
    </lineage>
</organism>
<evidence type="ECO:0000313" key="3">
    <source>
        <dbReference type="Proteomes" id="UP000290365"/>
    </source>
</evidence>
<dbReference type="SMART" id="SM00347">
    <property type="entry name" value="HTH_MARR"/>
    <property type="match status" value="1"/>
</dbReference>
<dbReference type="GO" id="GO:0003700">
    <property type="term" value="F:DNA-binding transcription factor activity"/>
    <property type="evidence" value="ECO:0007669"/>
    <property type="project" value="InterPro"/>
</dbReference>
<evidence type="ECO:0000259" key="1">
    <source>
        <dbReference type="PROSITE" id="PS50995"/>
    </source>
</evidence>
<sequence>MGDFIGLFSQVTKASKEAFERTLQQYGLHAGQHFLLEQLWDAQEDLTIGELASRLDVEDPSITRSVQRMARQGLVEKYPHPIDARQVLVRLTLKGQALEPVIRQIMATGEEYMLTNVSPIERALLMRILAQIQENLEQKFPFHI</sequence>
<dbReference type="PROSITE" id="PS50995">
    <property type="entry name" value="HTH_MARR_2"/>
    <property type="match status" value="1"/>
</dbReference>
<dbReference type="Pfam" id="PF01047">
    <property type="entry name" value="MarR"/>
    <property type="match status" value="1"/>
</dbReference>
<gene>
    <name evidence="2" type="ORF">EPA93_06790</name>
</gene>
<dbReference type="PRINTS" id="PR00598">
    <property type="entry name" value="HTHMARR"/>
</dbReference>
<dbReference type="InterPro" id="IPR036388">
    <property type="entry name" value="WH-like_DNA-bd_sf"/>
</dbReference>
<dbReference type="InterPro" id="IPR039422">
    <property type="entry name" value="MarR/SlyA-like"/>
</dbReference>
<dbReference type="InterPro" id="IPR000835">
    <property type="entry name" value="HTH_MarR-typ"/>
</dbReference>